<dbReference type="KEGG" id="puo:RZN69_17175"/>
<protein>
    <submittedName>
        <fullName evidence="1">Uncharacterized protein</fullName>
    </submittedName>
</protein>
<dbReference type="RefSeq" id="WP_317832551.1">
    <property type="nucleotide sequence ID" value="NZ_CP136920.1"/>
</dbReference>
<evidence type="ECO:0000313" key="1">
    <source>
        <dbReference type="EMBL" id="WOO40353.1"/>
    </source>
</evidence>
<proteinExistence type="predicted"/>
<evidence type="ECO:0000313" key="2">
    <source>
        <dbReference type="Proteomes" id="UP001304300"/>
    </source>
</evidence>
<sequence>MNDRFLPSLSQVRAASEELPDPEIWPENEYSVPIEGSKKVHEVIFSRVKFASRSNGRTYRWVYDGKILIRSNKGSEKADS</sequence>
<accession>A0AAQ3QUD1</accession>
<keyword evidence="2" id="KW-1185">Reference proteome</keyword>
<dbReference type="Proteomes" id="UP001304300">
    <property type="component" value="Chromosome"/>
</dbReference>
<reference evidence="1 2" key="1">
    <citation type="submission" date="2023-10" db="EMBL/GenBank/DDBJ databases">
        <title>Rubellicoccus peritrichatus gen. nov., sp. nov., isolated from an algae of coral reef tank.</title>
        <authorList>
            <person name="Luo J."/>
        </authorList>
    </citation>
    <scope>NUCLEOTIDE SEQUENCE [LARGE SCALE GENOMIC DNA]</scope>
    <source>
        <strain evidence="1 2">CR14</strain>
    </source>
</reference>
<gene>
    <name evidence="1" type="ORF">RZN69_17175</name>
</gene>
<name>A0AAQ3QUD1_9BACT</name>
<dbReference type="AlphaFoldDB" id="A0AAQ3QUD1"/>
<organism evidence="1 2">
    <name type="scientific">Rubellicoccus peritrichatus</name>
    <dbReference type="NCBI Taxonomy" id="3080537"/>
    <lineage>
        <taxon>Bacteria</taxon>
        <taxon>Pseudomonadati</taxon>
        <taxon>Verrucomicrobiota</taxon>
        <taxon>Opitutia</taxon>
        <taxon>Puniceicoccales</taxon>
        <taxon>Cerasicoccaceae</taxon>
        <taxon>Rubellicoccus</taxon>
    </lineage>
</organism>
<dbReference type="EMBL" id="CP136920">
    <property type="protein sequence ID" value="WOO40353.1"/>
    <property type="molecule type" value="Genomic_DNA"/>
</dbReference>